<dbReference type="InterPro" id="IPR016162">
    <property type="entry name" value="Ald_DH_N"/>
</dbReference>
<feature type="domain" description="Aldehyde dehydrogenase" evidence="3">
    <location>
        <begin position="15"/>
        <end position="479"/>
    </location>
</feature>
<evidence type="ECO:0000259" key="3">
    <source>
        <dbReference type="Pfam" id="PF00171"/>
    </source>
</evidence>
<dbReference type="FunFam" id="3.40.605.10:FF:000005">
    <property type="entry name" value="Succinate-semialdehyde dehydrogenase I"/>
    <property type="match status" value="1"/>
</dbReference>
<dbReference type="OrthoDB" id="6882680at2"/>
<dbReference type="InterPro" id="IPR016163">
    <property type="entry name" value="Ald_DH_C"/>
</dbReference>
<evidence type="ECO:0000313" key="4">
    <source>
        <dbReference type="EMBL" id="SDC70992.1"/>
    </source>
</evidence>
<proteinExistence type="inferred from homology"/>
<sequence>MTAERGHTIYTGGQWCAADARATFAVTDPATGEVIGEAADGGRVDAEAAIEAAARALPAWSGTTAYQRAAVLARADALMRERRRELAALMTREQGKPLKASMNEVAYAADFLAWFAEEAKRIGGVTIPSARADQRFVTMRQPVGVVAAITPWNYPISMLTRKLAPAIAAGCTSVLKPADQTPLCAVATVQLLADAGLPAGVVNMVTTTRAAEVGDALLDSPVVRKLTFTGSTAVGKVLAAKAAATLKRVSVELGGHAPFLVFGDADPVRAAKGAALVKFLNTGQACISPNRIYVHRSLYDTFVATLEQRIAALRVGRGDQEGISIGPLIDDRAVAKMEAQVDDARTRGARVVAGGERVQVEGLAGTTFFAPTLLADVTPEMLVSREETFGPIAAVTPFDDEDEVVARANDTEYGLAAYVYTNDLSTAIRVTEKLRFGMVGVNDINPTSAAAPFGGVKASGLGREGGYEGIDEYLDTKLVGISI</sequence>
<dbReference type="STRING" id="1190417.SAMN05660690_2222"/>
<evidence type="ECO:0000313" key="5">
    <source>
        <dbReference type="Proteomes" id="UP000199416"/>
    </source>
</evidence>
<dbReference type="AlphaFoldDB" id="A0A1G6NST6"/>
<dbReference type="GO" id="GO:0009450">
    <property type="term" value="P:gamma-aminobutyric acid catabolic process"/>
    <property type="evidence" value="ECO:0007669"/>
    <property type="project" value="TreeGrafter"/>
</dbReference>
<keyword evidence="5" id="KW-1185">Reference proteome</keyword>
<comment type="similarity">
    <text evidence="1">Belongs to the aldehyde dehydrogenase family.</text>
</comment>
<evidence type="ECO:0000256" key="1">
    <source>
        <dbReference type="ARBA" id="ARBA00009986"/>
    </source>
</evidence>
<dbReference type="Pfam" id="PF00171">
    <property type="entry name" value="Aldedh"/>
    <property type="match status" value="1"/>
</dbReference>
<dbReference type="InterPro" id="IPR050740">
    <property type="entry name" value="Aldehyde_DH_Superfamily"/>
</dbReference>
<dbReference type="InterPro" id="IPR015590">
    <property type="entry name" value="Aldehyde_DH_dom"/>
</dbReference>
<gene>
    <name evidence="4" type="ORF">SAMN05660690_2222</name>
</gene>
<dbReference type="PANTHER" id="PTHR43353:SF5">
    <property type="entry name" value="SUCCINATE-SEMIALDEHYDE DEHYDROGENASE, MITOCHONDRIAL"/>
    <property type="match status" value="1"/>
</dbReference>
<dbReference type="EMBL" id="FMZF01000003">
    <property type="protein sequence ID" value="SDC70992.1"/>
    <property type="molecule type" value="Genomic_DNA"/>
</dbReference>
<accession>A0A1G6NST6</accession>
<dbReference type="CDD" id="cd07103">
    <property type="entry name" value="ALDH_F5_SSADH_GabD"/>
    <property type="match status" value="1"/>
</dbReference>
<dbReference type="SUPFAM" id="SSF53720">
    <property type="entry name" value="ALDH-like"/>
    <property type="match status" value="1"/>
</dbReference>
<dbReference type="GO" id="GO:0004777">
    <property type="term" value="F:succinate-semialdehyde dehydrogenase (NAD+) activity"/>
    <property type="evidence" value="ECO:0007669"/>
    <property type="project" value="TreeGrafter"/>
</dbReference>
<dbReference type="InterPro" id="IPR016161">
    <property type="entry name" value="Ald_DH/histidinol_DH"/>
</dbReference>
<keyword evidence="2" id="KW-0560">Oxidoreductase</keyword>
<protein>
    <submittedName>
        <fullName evidence="4">Succinate-semialdehyde dehydrogenase / glutarate-semialdehyde dehydrogenase</fullName>
    </submittedName>
</protein>
<reference evidence="5" key="1">
    <citation type="submission" date="2016-10" db="EMBL/GenBank/DDBJ databases">
        <authorList>
            <person name="Varghese N."/>
            <person name="Submissions S."/>
        </authorList>
    </citation>
    <scope>NUCLEOTIDE SEQUENCE [LARGE SCALE GENOMIC DNA]</scope>
    <source>
        <strain evidence="5">DSM 45421</strain>
    </source>
</reference>
<evidence type="ECO:0000256" key="2">
    <source>
        <dbReference type="ARBA" id="ARBA00023002"/>
    </source>
</evidence>
<dbReference type="PANTHER" id="PTHR43353">
    <property type="entry name" value="SUCCINATE-SEMIALDEHYDE DEHYDROGENASE, MITOCHONDRIAL"/>
    <property type="match status" value="1"/>
</dbReference>
<dbReference type="Gene3D" id="3.40.309.10">
    <property type="entry name" value="Aldehyde Dehydrogenase, Chain A, domain 2"/>
    <property type="match status" value="1"/>
</dbReference>
<dbReference type="FunFam" id="3.40.309.10:FF:000004">
    <property type="entry name" value="Succinate-semialdehyde dehydrogenase I"/>
    <property type="match status" value="1"/>
</dbReference>
<dbReference type="Proteomes" id="UP000199416">
    <property type="component" value="Unassembled WGS sequence"/>
</dbReference>
<name>A0A1G6NST6_9ACTN</name>
<dbReference type="RefSeq" id="WP_091365932.1">
    <property type="nucleotide sequence ID" value="NZ_FMZF01000003.1"/>
</dbReference>
<dbReference type="Gene3D" id="3.40.605.10">
    <property type="entry name" value="Aldehyde Dehydrogenase, Chain A, domain 1"/>
    <property type="match status" value="1"/>
</dbReference>
<organism evidence="4 5">
    <name type="scientific">Geodermatophilus telluris</name>
    <dbReference type="NCBI Taxonomy" id="1190417"/>
    <lineage>
        <taxon>Bacteria</taxon>
        <taxon>Bacillati</taxon>
        <taxon>Actinomycetota</taxon>
        <taxon>Actinomycetes</taxon>
        <taxon>Geodermatophilales</taxon>
        <taxon>Geodermatophilaceae</taxon>
        <taxon>Geodermatophilus</taxon>
    </lineage>
</organism>